<accession>A0A238C3V2</accession>
<evidence type="ECO:0000313" key="7">
    <source>
        <dbReference type="EMBL" id="OZC11740.1"/>
    </source>
</evidence>
<dbReference type="InterPro" id="IPR037278">
    <property type="entry name" value="ARFGAP/RecO"/>
</dbReference>
<dbReference type="CDD" id="cd08959">
    <property type="entry name" value="ArfGap_ArfGap1_like"/>
    <property type="match status" value="1"/>
</dbReference>
<dbReference type="Gene3D" id="1.10.220.150">
    <property type="entry name" value="Arf GTPase activating protein"/>
    <property type="match status" value="1"/>
</dbReference>
<gene>
    <name evidence="7" type="ORF">X798_00920</name>
</gene>
<evidence type="ECO:0000259" key="6">
    <source>
        <dbReference type="PROSITE" id="PS50115"/>
    </source>
</evidence>
<dbReference type="SMART" id="SM00105">
    <property type="entry name" value="ArfGap"/>
    <property type="match status" value="1"/>
</dbReference>
<dbReference type="PANTHER" id="PTHR45686:SF4">
    <property type="entry name" value="ADP-RIBOSYLATION FACTOR GTPASE ACTIVATING PROTEIN 3, ISOFORM H"/>
    <property type="match status" value="1"/>
</dbReference>
<evidence type="ECO:0000256" key="5">
    <source>
        <dbReference type="PROSITE-ProRule" id="PRU00288"/>
    </source>
</evidence>
<evidence type="ECO:0000256" key="2">
    <source>
        <dbReference type="ARBA" id="ARBA00022723"/>
    </source>
</evidence>
<organism evidence="7 8">
    <name type="scientific">Onchocerca flexuosa</name>
    <dbReference type="NCBI Taxonomy" id="387005"/>
    <lineage>
        <taxon>Eukaryota</taxon>
        <taxon>Metazoa</taxon>
        <taxon>Ecdysozoa</taxon>
        <taxon>Nematoda</taxon>
        <taxon>Chromadorea</taxon>
        <taxon>Rhabditida</taxon>
        <taxon>Spirurina</taxon>
        <taxon>Spiruromorpha</taxon>
        <taxon>Filarioidea</taxon>
        <taxon>Onchocercidae</taxon>
        <taxon>Onchocerca</taxon>
    </lineage>
</organism>
<name>A0A238C3V2_9BILA</name>
<dbReference type="Pfam" id="PF01412">
    <property type="entry name" value="ArfGap"/>
    <property type="match status" value="1"/>
</dbReference>
<dbReference type="FunFam" id="1.10.220.150:FF:000004">
    <property type="entry name" value="Putative ADP-ribosylation factor GTPase-activating protein 2"/>
    <property type="match status" value="1"/>
</dbReference>
<sequence>MLQFWIWQRGIAAPCAVASGDARLSGSREEKKKMDTIEEAPSKADIQTVFRKLRSIPSNKECFDCGARNPTWASVTYGIYICIDCSAVHRNLGVHISFVRSTTLDTKWTWLQLRAMQVGGNAKANNFFKQHGCDTNDAQQKYNSRASNLYKEKLSSLVMKAHKQYGTSLMIESSDLLTDGGSEEKNMKEEVDFFSQDFVVHQSNSSSSISQDAFINSSNEAILEPNIETLSLSDAPREQNVSLKSSITTKKLPVKKSGIGAKKGMGAHRITANFGEIEQKVSNYDKEKETMKNSTIKNARNDDADSEGPNAIVSSRFLMQELEKKVKQKESNMDLSKADVVERLGMGSGGAIFGKGRISHSVASGIKAIPQEGVSRNGNQITIPSRRSDEWEIIDKDLRENEERSNIIDDHYITKKNTEGENDFFDSWETPPSTTTIKKPSRPIITPAVTEPSNDNTLKKFANARAISSDQYFGGSQVDYEAQSRLNRFEGSSGIGSADLFGDGENNSCNSYASQIPEMATIRDSMRMGASKVAGKLSSLSSSVAYYLAKDGQCSNHLSEDIDYRDALETNN</sequence>
<dbReference type="GO" id="GO:0048205">
    <property type="term" value="P:COPI coating of Golgi vesicle"/>
    <property type="evidence" value="ECO:0007669"/>
    <property type="project" value="TreeGrafter"/>
</dbReference>
<dbReference type="GO" id="GO:0008270">
    <property type="term" value="F:zinc ion binding"/>
    <property type="evidence" value="ECO:0007669"/>
    <property type="project" value="UniProtKB-KW"/>
</dbReference>
<reference evidence="7 8" key="1">
    <citation type="submission" date="2015-12" db="EMBL/GenBank/DDBJ databases">
        <title>Draft genome of the nematode, Onchocerca flexuosa.</title>
        <authorList>
            <person name="Mitreva M."/>
        </authorList>
    </citation>
    <scope>NUCLEOTIDE SEQUENCE [LARGE SCALE GENOMIC DNA]</scope>
    <source>
        <strain evidence="7">Red Deer</strain>
    </source>
</reference>
<dbReference type="InterPro" id="IPR038508">
    <property type="entry name" value="ArfGAP_dom_sf"/>
</dbReference>
<dbReference type="GO" id="GO:0000139">
    <property type="term" value="C:Golgi membrane"/>
    <property type="evidence" value="ECO:0007669"/>
    <property type="project" value="GOC"/>
</dbReference>
<keyword evidence="4" id="KW-0862">Zinc</keyword>
<dbReference type="PROSITE" id="PS50115">
    <property type="entry name" value="ARFGAP"/>
    <property type="match status" value="1"/>
</dbReference>
<dbReference type="PRINTS" id="PR00405">
    <property type="entry name" value="REVINTRACTNG"/>
</dbReference>
<dbReference type="OrthoDB" id="983479at2759"/>
<dbReference type="PANTHER" id="PTHR45686">
    <property type="entry name" value="ADP-RIBOSYLATION FACTOR GTPASE ACTIVATING PROTEIN 3, ISOFORM H-RELATED"/>
    <property type="match status" value="1"/>
</dbReference>
<keyword evidence="1" id="KW-0343">GTPase activation</keyword>
<keyword evidence="8" id="KW-1185">Reference proteome</keyword>
<keyword evidence="2" id="KW-0479">Metal-binding</keyword>
<keyword evidence="3 5" id="KW-0863">Zinc-finger</keyword>
<evidence type="ECO:0000256" key="1">
    <source>
        <dbReference type="ARBA" id="ARBA00022468"/>
    </source>
</evidence>
<dbReference type="EMBL" id="KZ269979">
    <property type="protein sequence ID" value="OZC11740.1"/>
    <property type="molecule type" value="Genomic_DNA"/>
</dbReference>
<protein>
    <recommendedName>
        <fullName evidence="6">Arf-GAP domain-containing protein</fullName>
    </recommendedName>
</protein>
<dbReference type="GO" id="GO:0005096">
    <property type="term" value="F:GTPase activator activity"/>
    <property type="evidence" value="ECO:0007669"/>
    <property type="project" value="UniProtKB-KW"/>
</dbReference>
<evidence type="ECO:0000256" key="3">
    <source>
        <dbReference type="ARBA" id="ARBA00022771"/>
    </source>
</evidence>
<dbReference type="InterPro" id="IPR001164">
    <property type="entry name" value="ArfGAP_dom"/>
</dbReference>
<dbReference type="Proteomes" id="UP000242913">
    <property type="component" value="Unassembled WGS sequence"/>
</dbReference>
<feature type="domain" description="Arf-GAP" evidence="6">
    <location>
        <begin position="47"/>
        <end position="165"/>
    </location>
</feature>
<evidence type="ECO:0000256" key="4">
    <source>
        <dbReference type="ARBA" id="ARBA00022833"/>
    </source>
</evidence>
<evidence type="ECO:0000313" key="8">
    <source>
        <dbReference type="Proteomes" id="UP000242913"/>
    </source>
</evidence>
<proteinExistence type="predicted"/>
<dbReference type="SUPFAM" id="SSF57863">
    <property type="entry name" value="ArfGap/RecO-like zinc finger"/>
    <property type="match status" value="1"/>
</dbReference>
<dbReference type="AlphaFoldDB" id="A0A238C3V2"/>